<feature type="compositionally biased region" description="Polar residues" evidence="3">
    <location>
        <begin position="631"/>
        <end position="642"/>
    </location>
</feature>
<feature type="repeat" description="Pumilio" evidence="2">
    <location>
        <begin position="348"/>
        <end position="389"/>
    </location>
</feature>
<organism evidence="5 6">
    <name type="scientific">Kluyveromyces marxianus (strain DMKU3-1042 / BCC 29191 / NBRC 104275)</name>
    <name type="common">Yeast</name>
    <name type="synonym">Candida kefyr</name>
    <dbReference type="NCBI Taxonomy" id="1003335"/>
    <lineage>
        <taxon>Eukaryota</taxon>
        <taxon>Fungi</taxon>
        <taxon>Dikarya</taxon>
        <taxon>Ascomycota</taxon>
        <taxon>Saccharomycotina</taxon>
        <taxon>Saccharomycetes</taxon>
        <taxon>Saccharomycetales</taxon>
        <taxon>Saccharomycetaceae</taxon>
        <taxon>Kluyveromyces</taxon>
    </lineage>
</organism>
<feature type="repeat" description="Pumilio" evidence="2">
    <location>
        <begin position="311"/>
        <end position="347"/>
    </location>
</feature>
<dbReference type="PANTHER" id="PTHR12537:SF80">
    <property type="entry name" value="SUPPRESSOR PROTEIN MPT5"/>
    <property type="match status" value="1"/>
</dbReference>
<dbReference type="InterPro" id="IPR033133">
    <property type="entry name" value="PUM-HD"/>
</dbReference>
<feature type="region of interest" description="Disordered" evidence="3">
    <location>
        <begin position="727"/>
        <end position="770"/>
    </location>
</feature>
<dbReference type="SMART" id="SM00025">
    <property type="entry name" value="Pumilio"/>
    <property type="match status" value="8"/>
</dbReference>
<dbReference type="GO" id="GO:0005737">
    <property type="term" value="C:cytoplasm"/>
    <property type="evidence" value="ECO:0007669"/>
    <property type="project" value="TreeGrafter"/>
</dbReference>
<accession>W0THG3</accession>
<evidence type="ECO:0000313" key="5">
    <source>
        <dbReference type="EMBL" id="BAO42261.1"/>
    </source>
</evidence>
<feature type="repeat" description="Pumilio" evidence="2">
    <location>
        <begin position="269"/>
        <end position="305"/>
    </location>
</feature>
<feature type="domain" description="PUM-HD" evidence="4">
    <location>
        <begin position="168"/>
        <end position="600"/>
    </location>
</feature>
<dbReference type="Pfam" id="PF00806">
    <property type="entry name" value="PUF"/>
    <property type="match status" value="7"/>
</dbReference>
<feature type="compositionally biased region" description="Low complexity" evidence="3">
    <location>
        <begin position="746"/>
        <end position="770"/>
    </location>
</feature>
<feature type="compositionally biased region" description="Low complexity" evidence="3">
    <location>
        <begin position="123"/>
        <end position="158"/>
    </location>
</feature>
<dbReference type="InterPro" id="IPR001313">
    <property type="entry name" value="Pumilio_RNA-bd_rpt"/>
</dbReference>
<reference evidence="5 6" key="1">
    <citation type="journal article" date="2015" name="Biotechnol. Biofuels">
        <title>Genetic basis of the highly efficient yeast Kluyveromyces marxianus: complete genome sequence and transcriptome analyses.</title>
        <authorList>
            <person name="Lertwattanasakul N."/>
            <person name="Kosaka T."/>
            <person name="Hosoyama A."/>
            <person name="Suzuki Y."/>
            <person name="Rodrussamee N."/>
            <person name="Matsutani M."/>
            <person name="Murata M."/>
            <person name="Fujimoto N."/>
            <person name="Suprayogi"/>
            <person name="Tsuchikane K."/>
            <person name="Limtong S."/>
            <person name="Fujita N."/>
            <person name="Yamada M."/>
        </authorList>
    </citation>
    <scope>NUCLEOTIDE SEQUENCE [LARGE SCALE GENOMIC DNA]</scope>
    <source>
        <strain evidence="6">DMKU3-1042 / BCC 29191 / NBRC 104275</strain>
    </source>
</reference>
<dbReference type="InterPro" id="IPR011989">
    <property type="entry name" value="ARM-like"/>
</dbReference>
<dbReference type="VEuPathDB" id="FungiDB:KLMA_70413"/>
<dbReference type="SUPFAM" id="SSF48371">
    <property type="entry name" value="ARM repeat"/>
    <property type="match status" value="1"/>
</dbReference>
<feature type="region of interest" description="Disordered" evidence="3">
    <location>
        <begin position="99"/>
        <end position="180"/>
    </location>
</feature>
<dbReference type="OrthoDB" id="668540at2759"/>
<dbReference type="EMBL" id="AP012219">
    <property type="protein sequence ID" value="BAO42261.1"/>
    <property type="molecule type" value="Genomic_DNA"/>
</dbReference>
<sequence length="909" mass="100502">MMHFQHQPQLSVNSVQSLIEPVTPPLGQMNAKNNHQRTHSLDLSGFNQFISNTSPLNCTTVSPLSTISATANANAASGKTNRMNSLPLINEFESILPQGRTLGQGQGQGQGQASATKTHKPHASSSSHSSNSVAMSSVSSASSSSASSTAAGQTHGQTPGQGQGQGQHGSSSSSSSSKTSASAVASINDLHSIPLKELDYVKLSTDQYGCRFLQRKLETPQESDQVRDLIFENVNDFFLDLILDPFGNYLIQKLCDYLTSDQKTAMIKDIYPSVFQISINQYGTRSLQKIIDTVETQEHIDMIIKGFSQEHTSIEQVVTLINDLNGNHVIQKCIFRFQPANFDFIIDAIVNNDNIITISTHKHGCCVLQKLLSVCTLQQIFKISVKIIQYLPSLINDQFGNYIIQFLFDIKELDFYLLGETFNKLSQKLCQLSCLKFSSNVVEKYIKKLFAIVMNYALTASKNVGSMGSVTNAAGAGAAAAAAANPHLEMDRVDDGDDVVNASMGILLVIADIFMSNITSLIRDNYGNYALQTLLDVRNYSAILEHPKNNVVYTNQRLASFSHEFTLKISKLIIITKELLPSIKNTSYAKKIKLKVRAYTELTGVSFDDLCPAKKKGNEPFRQQNKHHSRNFSLPSNAYMNHSRSGGQQPNNSNNNNNQFQRNSSLNIMAGTDNKKKNKNNGNNGNTNNININNNNNANTNNNMQPQLSLPHYQQIPAVSMPSQHDYLFSQQQQQQQQLPPPPPQMTMLQQAPPLQQQQQQQQQHQPQQHVNLQTTPLQVQQPQDYFMSAPNSQQPVLMNSTLHYPSNTVANMPNTMYMDTTQYPTPQSHSSMMYGFPTQSQPGLTPSMSQSSFVSLPGSLSGSNLMQMSDSQTNTPPNGMLPRSNSNIMQHSRNVSFPMFGDNPAYYG</sequence>
<dbReference type="InterPro" id="IPR016024">
    <property type="entry name" value="ARM-type_fold"/>
</dbReference>
<proteinExistence type="predicted"/>
<feature type="repeat" description="Pumilio" evidence="2">
    <location>
        <begin position="194"/>
        <end position="232"/>
    </location>
</feature>
<protein>
    <submittedName>
        <fullName evidence="5">Multicopy suppressor of pop two</fullName>
    </submittedName>
</protein>
<dbReference type="RefSeq" id="XP_022678012.1">
    <property type="nucleotide sequence ID" value="XM_022821674.1"/>
</dbReference>
<dbReference type="CDD" id="cd07920">
    <property type="entry name" value="Pumilio"/>
    <property type="match status" value="1"/>
</dbReference>
<dbReference type="AlphaFoldDB" id="W0THG3"/>
<dbReference type="Proteomes" id="UP000065495">
    <property type="component" value="Chromosome 7"/>
</dbReference>
<feature type="repeat" description="Pumilio" evidence="2">
    <location>
        <begin position="233"/>
        <end position="268"/>
    </location>
</feature>
<gene>
    <name evidence="5" type="primary">MPT5</name>
    <name evidence="5" type="ORF">KLMA_70413</name>
</gene>
<dbReference type="PANTHER" id="PTHR12537">
    <property type="entry name" value="RNA BINDING PROTEIN PUMILIO-RELATED"/>
    <property type="match status" value="1"/>
</dbReference>
<feature type="compositionally biased region" description="Low complexity" evidence="3">
    <location>
        <begin position="168"/>
        <end position="180"/>
    </location>
</feature>
<keyword evidence="1" id="KW-0677">Repeat</keyword>
<feature type="compositionally biased region" description="Low complexity" evidence="3">
    <location>
        <begin position="680"/>
        <end position="703"/>
    </location>
</feature>
<evidence type="ECO:0000256" key="1">
    <source>
        <dbReference type="ARBA" id="ARBA00022737"/>
    </source>
</evidence>
<feature type="repeat" description="Pumilio" evidence="2">
    <location>
        <begin position="512"/>
        <end position="553"/>
    </location>
</feature>
<dbReference type="PROSITE" id="PS50302">
    <property type="entry name" value="PUM"/>
    <property type="match status" value="6"/>
</dbReference>
<feature type="region of interest" description="Disordered" evidence="3">
    <location>
        <begin position="615"/>
        <end position="707"/>
    </location>
</feature>
<name>W0THG3_KLUMD</name>
<dbReference type="GO" id="GO:0010629">
    <property type="term" value="P:negative regulation of gene expression"/>
    <property type="evidence" value="ECO:0007669"/>
    <property type="project" value="UniProtKB-ARBA"/>
</dbReference>
<dbReference type="GO" id="GO:0003729">
    <property type="term" value="F:mRNA binding"/>
    <property type="evidence" value="ECO:0007669"/>
    <property type="project" value="TreeGrafter"/>
</dbReference>
<dbReference type="GeneID" id="34718155"/>
<evidence type="ECO:0000313" key="6">
    <source>
        <dbReference type="Proteomes" id="UP000065495"/>
    </source>
</evidence>
<dbReference type="GO" id="GO:0080090">
    <property type="term" value="P:regulation of primary metabolic process"/>
    <property type="evidence" value="ECO:0007669"/>
    <property type="project" value="UniProtKB-ARBA"/>
</dbReference>
<evidence type="ECO:0000256" key="2">
    <source>
        <dbReference type="PROSITE-ProRule" id="PRU00317"/>
    </source>
</evidence>
<dbReference type="GO" id="GO:0010608">
    <property type="term" value="P:post-transcriptional regulation of gene expression"/>
    <property type="evidence" value="ECO:0007669"/>
    <property type="project" value="TreeGrafter"/>
</dbReference>
<evidence type="ECO:0000256" key="3">
    <source>
        <dbReference type="SAM" id="MobiDB-lite"/>
    </source>
</evidence>
<dbReference type="PROSITE" id="PS50303">
    <property type="entry name" value="PUM_HD"/>
    <property type="match status" value="1"/>
</dbReference>
<dbReference type="InterPro" id="IPR033712">
    <property type="entry name" value="Pumilio_RNA-bd"/>
</dbReference>
<evidence type="ECO:0000259" key="4">
    <source>
        <dbReference type="PROSITE" id="PS50303"/>
    </source>
</evidence>
<dbReference type="KEGG" id="kmx:KLMA_70413"/>
<feature type="compositionally biased region" description="Low complexity" evidence="3">
    <location>
        <begin position="643"/>
        <end position="667"/>
    </location>
</feature>
<dbReference type="Gene3D" id="1.25.10.10">
    <property type="entry name" value="Leucine-rich Repeat Variant"/>
    <property type="match status" value="1"/>
</dbReference>